<dbReference type="STRING" id="1262585.BJI46_13860"/>
<comment type="caution">
    <text evidence="2">The sequence shown here is derived from an EMBL/GenBank/DDBJ whole genome shotgun (WGS) entry which is preliminary data.</text>
</comment>
<sequence length="81" mass="9234">MKSLKNDEADEYIPLSIYFTILQILFYFSFILLGCFFNEFLATQIAVLNIPLSFAMGLAVILLGTFLTVIYVIVVNRNEES</sequence>
<evidence type="ECO:0000313" key="2">
    <source>
        <dbReference type="EMBL" id="OEY93872.1"/>
    </source>
</evidence>
<dbReference type="PROSITE" id="PS51257">
    <property type="entry name" value="PROKAR_LIPOPROTEIN"/>
    <property type="match status" value="1"/>
</dbReference>
<evidence type="ECO:0000256" key="1">
    <source>
        <dbReference type="SAM" id="Phobius"/>
    </source>
</evidence>
<dbReference type="AlphaFoldDB" id="A0A1E7R3L5"/>
<feature type="transmembrane region" description="Helical" evidence="1">
    <location>
        <begin position="12"/>
        <end position="34"/>
    </location>
</feature>
<reference evidence="2 3" key="1">
    <citation type="submission" date="2016-09" db="EMBL/GenBank/DDBJ databases">
        <authorList>
            <person name="Capua I."/>
            <person name="De Benedictis P."/>
            <person name="Joannis T."/>
            <person name="Lombin L.H."/>
            <person name="Cattoli G."/>
        </authorList>
    </citation>
    <scope>NUCLEOTIDE SEQUENCE [LARGE SCALE GENOMIC DNA]</scope>
    <source>
        <strain evidence="2 3">ANC 4671</strain>
    </source>
</reference>
<feature type="transmembrane region" description="Helical" evidence="1">
    <location>
        <begin position="54"/>
        <end position="75"/>
    </location>
</feature>
<evidence type="ECO:0000313" key="3">
    <source>
        <dbReference type="Proteomes" id="UP000185895"/>
    </source>
</evidence>
<dbReference type="InterPro" id="IPR007436">
    <property type="entry name" value="DUF485"/>
</dbReference>
<protein>
    <submittedName>
        <fullName evidence="2">Uncharacterized protein</fullName>
    </submittedName>
</protein>
<keyword evidence="1" id="KW-0812">Transmembrane</keyword>
<keyword evidence="1" id="KW-1133">Transmembrane helix</keyword>
<dbReference type="EMBL" id="MKKK01000039">
    <property type="protein sequence ID" value="OEY93872.1"/>
    <property type="molecule type" value="Genomic_DNA"/>
</dbReference>
<dbReference type="Proteomes" id="UP000185895">
    <property type="component" value="Unassembled WGS sequence"/>
</dbReference>
<name>A0A1E7R3L5_9GAMM</name>
<accession>A0A1E7R3L5</accession>
<keyword evidence="3" id="KW-1185">Reference proteome</keyword>
<dbReference type="Pfam" id="PF04341">
    <property type="entry name" value="DUF485"/>
    <property type="match status" value="1"/>
</dbReference>
<keyword evidence="1" id="KW-0472">Membrane</keyword>
<gene>
    <name evidence="2" type="ORF">BJI46_13860</name>
</gene>
<organism evidence="2 3">
    <name type="scientific">Acinetobacter qingfengensis</name>
    <dbReference type="NCBI Taxonomy" id="1262585"/>
    <lineage>
        <taxon>Bacteria</taxon>
        <taxon>Pseudomonadati</taxon>
        <taxon>Pseudomonadota</taxon>
        <taxon>Gammaproteobacteria</taxon>
        <taxon>Moraxellales</taxon>
        <taxon>Moraxellaceae</taxon>
        <taxon>Acinetobacter</taxon>
    </lineage>
</organism>
<proteinExistence type="predicted"/>
<dbReference type="RefSeq" id="WP_070070361.1">
    <property type="nucleotide sequence ID" value="NZ_MKKK01000039.1"/>
</dbReference>